<dbReference type="GO" id="GO:0005886">
    <property type="term" value="C:plasma membrane"/>
    <property type="evidence" value="ECO:0007669"/>
    <property type="project" value="UniProtKB-SubCell"/>
</dbReference>
<accession>A0A443IHQ1</accession>
<organism evidence="22 23">
    <name type="scientific">[Pantoea] beijingensis</name>
    <dbReference type="NCBI Taxonomy" id="1324864"/>
    <lineage>
        <taxon>Bacteria</taxon>
        <taxon>Pseudomonadati</taxon>
        <taxon>Pseudomonadota</taxon>
        <taxon>Gammaproteobacteria</taxon>
        <taxon>Enterobacterales</taxon>
        <taxon>Erwiniaceae</taxon>
        <taxon>Erwinia</taxon>
    </lineage>
</organism>
<dbReference type="PROSITE" id="PS50894">
    <property type="entry name" value="HPT"/>
    <property type="match status" value="1"/>
</dbReference>
<dbReference type="AlphaFoldDB" id="A0A443IHQ1"/>
<dbReference type="Gene3D" id="3.40.50.2300">
    <property type="match status" value="1"/>
</dbReference>
<keyword evidence="6 16" id="KW-0597">Phosphoprotein</keyword>
<evidence type="ECO:0000256" key="7">
    <source>
        <dbReference type="ARBA" id="ARBA00022679"/>
    </source>
</evidence>
<dbReference type="Pfam" id="PF00512">
    <property type="entry name" value="HisKA"/>
    <property type="match status" value="1"/>
</dbReference>
<proteinExistence type="predicted"/>
<dbReference type="SMART" id="SM00387">
    <property type="entry name" value="HATPase_c"/>
    <property type="match status" value="1"/>
</dbReference>
<evidence type="ECO:0000256" key="12">
    <source>
        <dbReference type="ARBA" id="ARBA00022989"/>
    </source>
</evidence>
<dbReference type="Gene3D" id="3.40.190.10">
    <property type="entry name" value="Periplasmic binding protein-like II"/>
    <property type="match status" value="4"/>
</dbReference>
<keyword evidence="5" id="KW-0997">Cell inner membrane</keyword>
<dbReference type="GO" id="GO:0000155">
    <property type="term" value="F:phosphorelay sensor kinase activity"/>
    <property type="evidence" value="ECO:0007669"/>
    <property type="project" value="InterPro"/>
</dbReference>
<dbReference type="CDD" id="cd17546">
    <property type="entry name" value="REC_hyHK_CKI1_RcsC-like"/>
    <property type="match status" value="1"/>
</dbReference>
<evidence type="ECO:0000256" key="4">
    <source>
        <dbReference type="ARBA" id="ARBA00022475"/>
    </source>
</evidence>
<evidence type="ECO:0000256" key="3">
    <source>
        <dbReference type="ARBA" id="ARBA00012438"/>
    </source>
</evidence>
<dbReference type="InterPro" id="IPR049870">
    <property type="entry name" value="BvgS-like_periplasmic1"/>
</dbReference>
<dbReference type="Pfam" id="PF00072">
    <property type="entry name" value="Response_reg"/>
    <property type="match status" value="1"/>
</dbReference>
<protein>
    <recommendedName>
        <fullName evidence="3">histidine kinase</fullName>
        <ecNumber evidence="3">2.7.13.3</ecNumber>
    </recommendedName>
</protein>
<dbReference type="SUPFAM" id="SSF55785">
    <property type="entry name" value="PYP-like sensor domain (PAS domain)"/>
    <property type="match status" value="1"/>
</dbReference>
<evidence type="ECO:0000256" key="5">
    <source>
        <dbReference type="ARBA" id="ARBA00022519"/>
    </source>
</evidence>
<feature type="signal peptide" evidence="17">
    <location>
        <begin position="1"/>
        <end position="18"/>
    </location>
</feature>
<dbReference type="InterPro" id="IPR036890">
    <property type="entry name" value="HATPase_C_sf"/>
</dbReference>
<dbReference type="RefSeq" id="WP_128174350.1">
    <property type="nucleotide sequence ID" value="NZ_CP071409.1"/>
</dbReference>
<keyword evidence="4" id="KW-1003">Cell membrane</keyword>
<dbReference type="Pfam" id="PF00989">
    <property type="entry name" value="PAS"/>
    <property type="match status" value="1"/>
</dbReference>
<feature type="modified residue" description="Phosphohistidine" evidence="15">
    <location>
        <position position="1104"/>
    </location>
</feature>
<evidence type="ECO:0000313" key="23">
    <source>
        <dbReference type="Proteomes" id="UP000288794"/>
    </source>
</evidence>
<feature type="domain" description="Histidine kinase" evidence="18">
    <location>
        <begin position="685"/>
        <end position="904"/>
    </location>
</feature>
<dbReference type="InterPro" id="IPR005467">
    <property type="entry name" value="His_kinase_dom"/>
</dbReference>
<keyword evidence="13" id="KW-0902">Two-component regulatory system</keyword>
<evidence type="ECO:0000259" key="20">
    <source>
        <dbReference type="PROSITE" id="PS50112"/>
    </source>
</evidence>
<dbReference type="Proteomes" id="UP000288794">
    <property type="component" value="Unassembled WGS sequence"/>
</dbReference>
<gene>
    <name evidence="22" type="ORF">ED28_00795</name>
</gene>
<evidence type="ECO:0000256" key="1">
    <source>
        <dbReference type="ARBA" id="ARBA00000085"/>
    </source>
</evidence>
<dbReference type="InterPro" id="IPR008207">
    <property type="entry name" value="Sig_transdc_His_kin_Hpt_dom"/>
</dbReference>
<evidence type="ECO:0000256" key="14">
    <source>
        <dbReference type="ARBA" id="ARBA00023136"/>
    </source>
</evidence>
<evidence type="ECO:0000256" key="8">
    <source>
        <dbReference type="ARBA" id="ARBA00022692"/>
    </source>
</evidence>
<dbReference type="PROSITE" id="PS50110">
    <property type="entry name" value="RESPONSE_REGULATORY"/>
    <property type="match status" value="1"/>
</dbReference>
<dbReference type="Pfam" id="PF01627">
    <property type="entry name" value="Hpt"/>
    <property type="match status" value="1"/>
</dbReference>
<dbReference type="SMART" id="SM00388">
    <property type="entry name" value="HisKA"/>
    <property type="match status" value="1"/>
</dbReference>
<dbReference type="InterPro" id="IPR013767">
    <property type="entry name" value="PAS_fold"/>
</dbReference>
<dbReference type="InterPro" id="IPR001638">
    <property type="entry name" value="Solute-binding_3/MltF_N"/>
</dbReference>
<dbReference type="InterPro" id="IPR004358">
    <property type="entry name" value="Sig_transdc_His_kin-like_C"/>
</dbReference>
<dbReference type="SMART" id="SM00448">
    <property type="entry name" value="REC"/>
    <property type="match status" value="1"/>
</dbReference>
<keyword evidence="12" id="KW-1133">Transmembrane helix</keyword>
<comment type="subcellular location">
    <subcellularLocation>
        <location evidence="2">Cell inner membrane</location>
        <topology evidence="2">Multi-pass membrane protein</topology>
    </subcellularLocation>
</comment>
<dbReference type="InterPro" id="IPR003594">
    <property type="entry name" value="HATPase_dom"/>
</dbReference>
<dbReference type="Gene3D" id="3.30.450.20">
    <property type="entry name" value="PAS domain"/>
    <property type="match status" value="1"/>
</dbReference>
<dbReference type="PANTHER" id="PTHR43047:SF72">
    <property type="entry name" value="OSMOSENSING HISTIDINE PROTEIN KINASE SLN1"/>
    <property type="match status" value="1"/>
</dbReference>
<evidence type="ECO:0000256" key="6">
    <source>
        <dbReference type="ARBA" id="ARBA00022553"/>
    </source>
</evidence>
<evidence type="ECO:0000256" key="17">
    <source>
        <dbReference type="SAM" id="SignalP"/>
    </source>
</evidence>
<dbReference type="CDD" id="cd00082">
    <property type="entry name" value="HisKA"/>
    <property type="match status" value="1"/>
</dbReference>
<dbReference type="Pfam" id="PF02518">
    <property type="entry name" value="HATPase_c"/>
    <property type="match status" value="1"/>
</dbReference>
<keyword evidence="8" id="KW-0812">Transmembrane</keyword>
<evidence type="ECO:0000256" key="2">
    <source>
        <dbReference type="ARBA" id="ARBA00004429"/>
    </source>
</evidence>
<dbReference type="Gene3D" id="1.10.287.130">
    <property type="match status" value="1"/>
</dbReference>
<dbReference type="EMBL" id="JMEE01000001">
    <property type="protein sequence ID" value="RWR03553.1"/>
    <property type="molecule type" value="Genomic_DNA"/>
</dbReference>
<dbReference type="InterPro" id="IPR003661">
    <property type="entry name" value="HisK_dim/P_dom"/>
</dbReference>
<evidence type="ECO:0000259" key="19">
    <source>
        <dbReference type="PROSITE" id="PS50110"/>
    </source>
</evidence>
<keyword evidence="10" id="KW-0418">Kinase</keyword>
<dbReference type="SUPFAM" id="SSF47226">
    <property type="entry name" value="Histidine-containing phosphotransfer domain, HPT domain"/>
    <property type="match status" value="1"/>
</dbReference>
<dbReference type="Pfam" id="PF00497">
    <property type="entry name" value="SBP_bac_3"/>
    <property type="match status" value="2"/>
</dbReference>
<evidence type="ECO:0000256" key="13">
    <source>
        <dbReference type="ARBA" id="ARBA00023012"/>
    </source>
</evidence>
<dbReference type="PROSITE" id="PS50109">
    <property type="entry name" value="HIS_KIN"/>
    <property type="match status" value="1"/>
</dbReference>
<evidence type="ECO:0000259" key="18">
    <source>
        <dbReference type="PROSITE" id="PS50109"/>
    </source>
</evidence>
<dbReference type="InterPro" id="IPR000014">
    <property type="entry name" value="PAS"/>
</dbReference>
<feature type="domain" description="Response regulatory" evidence="19">
    <location>
        <begin position="926"/>
        <end position="1043"/>
    </location>
</feature>
<dbReference type="GO" id="GO:0009927">
    <property type="term" value="F:histidine phosphotransfer kinase activity"/>
    <property type="evidence" value="ECO:0007669"/>
    <property type="project" value="TreeGrafter"/>
</dbReference>
<keyword evidence="7" id="KW-0808">Transferase</keyword>
<dbReference type="InterPro" id="IPR035965">
    <property type="entry name" value="PAS-like_dom_sf"/>
</dbReference>
<dbReference type="CDD" id="cd13705">
    <property type="entry name" value="PBP2_BvgS_D1"/>
    <property type="match status" value="1"/>
</dbReference>
<evidence type="ECO:0000256" key="16">
    <source>
        <dbReference type="PROSITE-ProRule" id="PRU00169"/>
    </source>
</evidence>
<dbReference type="SMART" id="SM00091">
    <property type="entry name" value="PAS"/>
    <property type="match status" value="1"/>
</dbReference>
<feature type="chain" id="PRO_5019430695" description="histidine kinase" evidence="17">
    <location>
        <begin position="19"/>
        <end position="1165"/>
    </location>
</feature>
<sequence length="1165" mass="128790">MKTLLIAFLLLGCCMAHADVEAPKKLNLLARSQLTLPDPVLSNEEWAWLRKKRVLRLGAWAPNTPPFDITSGTQDYGGISADYLGAIAWNLNIKVDVYYFANADEAMAALKANNIDLIAHASTAEAQAGLLLSDPYVNNTVALVSNNNPQAKSAKKLKVTITENYRDDAQLKPYYANADIINFSTQRHALEALSFHQIDLYIGDATTAQYLINQSNLSDLSLSPLHQLEQRGFSFATTQNNTLLIRILNKALQVIPENIRADISRRWSGGIPLSSGDRHLVFTSLEQKWIAEHPEITVAVAEDMAPLNFFDSDGKLYGITADVLAAIESRIGIRFTIERQSTLQEALKTTRSGSTGIIAGITFDSVWPNNLLTTRSYLFNSWVMVGKKNSRASTLPKVVAVLAGQYPIKDAATDLHDANILQAKNYREGLEWVKEGRAERMILPLTNAKFMVSHYFHDSLRIVSSFDSDPARFVLAVSERDYPLVTILDKAILNILPEDLHAMTRNGYALVNLPDEDNSGVEEMQVASVWRNTSFVLLALLLLFILYQFWRYRQRNQLRQRDWQTLIDAIPAPVYLADATGQIVVANPPLLTALQRARPEVLGQRIPELLAALQDATATSSQYTGHPRALKRWQAPLDSGSALISSGYIGGWLDMTDNQRRINALRQAKRSADQASHAKSQFLATMSHEIRTPMSAIAGILELVLRRNEITSNINAIRLAHQSAQSLLILIGDILDIARIESERLVLNPERANIYALVESVAALFDGLARQKSLQFRLEIATDANVDVLIDPLRFKQILSNVLSNAIKFTTQGQISLRVSTESHDASSLNLLLVVQDSGCGIDQATQARLFKRFEQAQGTPSLQGSGLGLYICKTLSAMMGGDITLQSEAGIGTEVTVRLRLPELARLDSPLIIHSAAAPPPTPLQILIVEDNPASRMLLNEQLCFLGHQTQAASQGIQALALLDQQDFDLMITDCNMPEMDGYALTRLVRQREQKTPPLIIWGLTANALPEAVDSCLASGMDACLFKPIGLDQLAEKLTRVSCRTSPQQWHYFSPQQIAAELKTPANLPTFIRLQIDELEAGRNAMTSWLDQQDDNQLKAALHKLRGGITLIGAQQLIACCLQAEQDPQPAGIVALIKMSDALEQELTRWRARTTSVSEHPTAQ</sequence>
<keyword evidence="11" id="KW-0067">ATP-binding</keyword>
<reference evidence="22 23" key="1">
    <citation type="submission" date="2014-04" db="EMBL/GenBank/DDBJ databases">
        <title>Draft genome sequence of Pantoea beijingensis strain LMG 27579, an emerging pathogen to Pleurotus eryngii with potential industrial application.</title>
        <authorList>
            <person name="Xu F."/>
            <person name="Liu Y."/>
            <person name="Wang S."/>
            <person name="Yin Y."/>
            <person name="Ma Y."/>
            <person name="Zhao S."/>
            <person name="Rong C."/>
        </authorList>
    </citation>
    <scope>NUCLEOTIDE SEQUENCE [LARGE SCALE GENOMIC DNA]</scope>
    <source>
        <strain evidence="22 23">LMG 27579</strain>
    </source>
</reference>
<evidence type="ECO:0000256" key="9">
    <source>
        <dbReference type="ARBA" id="ARBA00022729"/>
    </source>
</evidence>
<dbReference type="SUPFAM" id="SSF55874">
    <property type="entry name" value="ATPase domain of HSP90 chaperone/DNA topoisomerase II/histidine kinase"/>
    <property type="match status" value="1"/>
</dbReference>
<dbReference type="Gene3D" id="1.20.120.160">
    <property type="entry name" value="HPT domain"/>
    <property type="match status" value="1"/>
</dbReference>
<dbReference type="PROSITE" id="PS50112">
    <property type="entry name" value="PAS"/>
    <property type="match status" value="1"/>
</dbReference>
<dbReference type="SUPFAM" id="SSF47384">
    <property type="entry name" value="Homodimeric domain of signal transducing histidine kinase"/>
    <property type="match status" value="1"/>
</dbReference>
<dbReference type="CDD" id="cd16922">
    <property type="entry name" value="HATPase_EvgS-ArcB-TorS-like"/>
    <property type="match status" value="1"/>
</dbReference>
<evidence type="ECO:0000256" key="15">
    <source>
        <dbReference type="PROSITE-ProRule" id="PRU00110"/>
    </source>
</evidence>
<evidence type="ECO:0000313" key="22">
    <source>
        <dbReference type="EMBL" id="RWR03553.1"/>
    </source>
</evidence>
<evidence type="ECO:0000259" key="21">
    <source>
        <dbReference type="PROSITE" id="PS50894"/>
    </source>
</evidence>
<keyword evidence="11" id="KW-0547">Nucleotide-binding</keyword>
<dbReference type="PANTHER" id="PTHR43047">
    <property type="entry name" value="TWO-COMPONENT HISTIDINE PROTEIN KINASE"/>
    <property type="match status" value="1"/>
</dbReference>
<comment type="catalytic activity">
    <reaction evidence="1">
        <text>ATP + protein L-histidine = ADP + protein N-phospho-L-histidine.</text>
        <dbReference type="EC" id="2.7.13.3"/>
    </reaction>
</comment>
<feature type="domain" description="HPt" evidence="21">
    <location>
        <begin position="1065"/>
        <end position="1151"/>
    </location>
</feature>
<feature type="domain" description="PAS" evidence="20">
    <location>
        <begin position="559"/>
        <end position="604"/>
    </location>
</feature>
<keyword evidence="23" id="KW-1185">Reference proteome</keyword>
<feature type="modified residue" description="4-aspartylphosphate" evidence="16">
    <location>
        <position position="975"/>
    </location>
</feature>
<dbReference type="EC" id="2.7.13.3" evidence="3"/>
<keyword evidence="9 17" id="KW-0732">Signal</keyword>
<dbReference type="SUPFAM" id="SSF53850">
    <property type="entry name" value="Periplasmic binding protein-like II"/>
    <property type="match status" value="2"/>
</dbReference>
<comment type="caution">
    <text evidence="22">The sequence shown here is derived from an EMBL/GenBank/DDBJ whole genome shotgun (WGS) entry which is preliminary data.</text>
</comment>
<dbReference type="Gene3D" id="3.30.565.10">
    <property type="entry name" value="Histidine kinase-like ATPase, C-terminal domain"/>
    <property type="match status" value="1"/>
</dbReference>
<evidence type="ECO:0000256" key="11">
    <source>
        <dbReference type="ARBA" id="ARBA00022840"/>
    </source>
</evidence>
<dbReference type="GO" id="GO:0006355">
    <property type="term" value="P:regulation of DNA-templated transcription"/>
    <property type="evidence" value="ECO:0007669"/>
    <property type="project" value="InterPro"/>
</dbReference>
<evidence type="ECO:0000256" key="10">
    <source>
        <dbReference type="ARBA" id="ARBA00022777"/>
    </source>
</evidence>
<name>A0A443IHQ1_9GAMM</name>
<dbReference type="InterPro" id="IPR036097">
    <property type="entry name" value="HisK_dim/P_sf"/>
</dbReference>
<keyword evidence="14" id="KW-0472">Membrane</keyword>
<dbReference type="InterPro" id="IPR036641">
    <property type="entry name" value="HPT_dom_sf"/>
</dbReference>
<dbReference type="InterPro" id="IPR001789">
    <property type="entry name" value="Sig_transdc_resp-reg_receiver"/>
</dbReference>
<dbReference type="SUPFAM" id="SSF52172">
    <property type="entry name" value="CheY-like"/>
    <property type="match status" value="1"/>
</dbReference>
<dbReference type="PRINTS" id="PR00344">
    <property type="entry name" value="BCTRLSENSOR"/>
</dbReference>
<dbReference type="SMART" id="SM00062">
    <property type="entry name" value="PBPb"/>
    <property type="match status" value="2"/>
</dbReference>
<dbReference type="InterPro" id="IPR011006">
    <property type="entry name" value="CheY-like_superfamily"/>
</dbReference>
<dbReference type="FunFam" id="3.30.565.10:FF:000010">
    <property type="entry name" value="Sensor histidine kinase RcsC"/>
    <property type="match status" value="1"/>
</dbReference>